<feature type="transmembrane region" description="Helical" evidence="1">
    <location>
        <begin position="54"/>
        <end position="78"/>
    </location>
</feature>
<dbReference type="EMBL" id="CAJVPV010003071">
    <property type="protein sequence ID" value="CAG8542731.1"/>
    <property type="molecule type" value="Genomic_DNA"/>
</dbReference>
<organism evidence="2 3">
    <name type="scientific">Acaulospora morrowiae</name>
    <dbReference type="NCBI Taxonomy" id="94023"/>
    <lineage>
        <taxon>Eukaryota</taxon>
        <taxon>Fungi</taxon>
        <taxon>Fungi incertae sedis</taxon>
        <taxon>Mucoromycota</taxon>
        <taxon>Glomeromycotina</taxon>
        <taxon>Glomeromycetes</taxon>
        <taxon>Diversisporales</taxon>
        <taxon>Acaulosporaceae</taxon>
        <taxon>Acaulospora</taxon>
    </lineage>
</organism>
<dbReference type="SUPFAM" id="SSF52540">
    <property type="entry name" value="P-loop containing nucleoside triphosphate hydrolases"/>
    <property type="match status" value="1"/>
</dbReference>
<dbReference type="AlphaFoldDB" id="A0A9N9AV31"/>
<dbReference type="PANTHER" id="PTHR36168">
    <property type="entry name" value="CHROMOSOME 1, WHOLE GENOME SHOTGUN SEQUENCE"/>
    <property type="match status" value="1"/>
</dbReference>
<dbReference type="InterPro" id="IPR027417">
    <property type="entry name" value="P-loop_NTPase"/>
</dbReference>
<proteinExistence type="predicted"/>
<keyword evidence="1" id="KW-0472">Membrane</keyword>
<dbReference type="Proteomes" id="UP000789342">
    <property type="component" value="Unassembled WGS sequence"/>
</dbReference>
<keyword evidence="1" id="KW-0812">Transmembrane</keyword>
<evidence type="ECO:0000256" key="1">
    <source>
        <dbReference type="SAM" id="Phobius"/>
    </source>
</evidence>
<comment type="caution">
    <text evidence="2">The sequence shown here is derived from an EMBL/GenBank/DDBJ whole genome shotgun (WGS) entry which is preliminary data.</text>
</comment>
<dbReference type="PANTHER" id="PTHR36168:SF1">
    <property type="entry name" value="ORC1-LIKE AAA ATPASE DOMAIN-CONTAINING PROTEIN"/>
    <property type="match status" value="1"/>
</dbReference>
<evidence type="ECO:0000313" key="2">
    <source>
        <dbReference type="EMBL" id="CAG8542731.1"/>
    </source>
</evidence>
<sequence length="272" mass="30770">MPNLSESWHDQKLAKNNVILIVKLNSPYHYMEDPPPKKSPDKCLYPNCAASFAITYLVSGLGILISIFILGDLIFACLRNKRNKRLLRETMEKGTQPDVEVSGNELVLRPETIKRLKNILQPYEGQPFYHLVCGEHGTGKTTLIRISSREVGHGVIYVDVPASLDLTKFGDAFGKSLNFIFEEHISYTKQLIRKMFGKTEGTLSKWERALDAFKREAELYKAKNGKPPVIVYDNVGRLVADHPRILDVLQDDAKDSADNRKYFAVSTVKEVS</sequence>
<accession>A0A9N9AV31</accession>
<keyword evidence="1" id="KW-1133">Transmembrane helix</keyword>
<keyword evidence="3" id="KW-1185">Reference proteome</keyword>
<gene>
    <name evidence="2" type="ORF">AMORRO_LOCUS5204</name>
</gene>
<reference evidence="2" key="1">
    <citation type="submission" date="2021-06" db="EMBL/GenBank/DDBJ databases">
        <authorList>
            <person name="Kallberg Y."/>
            <person name="Tangrot J."/>
            <person name="Rosling A."/>
        </authorList>
    </citation>
    <scope>NUCLEOTIDE SEQUENCE</scope>
    <source>
        <strain evidence="2">CL551</strain>
    </source>
</reference>
<evidence type="ECO:0000313" key="3">
    <source>
        <dbReference type="Proteomes" id="UP000789342"/>
    </source>
</evidence>
<name>A0A9N9AV31_9GLOM</name>
<protein>
    <submittedName>
        <fullName evidence="2">3312_t:CDS:1</fullName>
    </submittedName>
</protein>
<dbReference type="Gene3D" id="3.40.50.300">
    <property type="entry name" value="P-loop containing nucleotide triphosphate hydrolases"/>
    <property type="match status" value="1"/>
</dbReference>
<dbReference type="OrthoDB" id="2333074at2759"/>